<dbReference type="InParanoid" id="A0A1Z5JX62"/>
<protein>
    <submittedName>
        <fullName evidence="1">Uncharacterized protein</fullName>
    </submittedName>
</protein>
<dbReference type="AlphaFoldDB" id="A0A1Z5JX62"/>
<dbReference type="Proteomes" id="UP000198406">
    <property type="component" value="Unassembled WGS sequence"/>
</dbReference>
<proteinExistence type="predicted"/>
<organism evidence="1 2">
    <name type="scientific">Fistulifera solaris</name>
    <name type="common">Oleaginous diatom</name>
    <dbReference type="NCBI Taxonomy" id="1519565"/>
    <lineage>
        <taxon>Eukaryota</taxon>
        <taxon>Sar</taxon>
        <taxon>Stramenopiles</taxon>
        <taxon>Ochrophyta</taxon>
        <taxon>Bacillariophyta</taxon>
        <taxon>Bacillariophyceae</taxon>
        <taxon>Bacillariophycidae</taxon>
        <taxon>Naviculales</taxon>
        <taxon>Naviculaceae</taxon>
        <taxon>Fistulifera</taxon>
    </lineage>
</organism>
<reference evidence="1 2" key="1">
    <citation type="journal article" date="2015" name="Plant Cell">
        <title>Oil accumulation by the oleaginous diatom Fistulifera solaris as revealed by the genome and transcriptome.</title>
        <authorList>
            <person name="Tanaka T."/>
            <person name="Maeda Y."/>
            <person name="Veluchamy A."/>
            <person name="Tanaka M."/>
            <person name="Abida H."/>
            <person name="Marechal E."/>
            <person name="Bowler C."/>
            <person name="Muto M."/>
            <person name="Sunaga Y."/>
            <person name="Tanaka M."/>
            <person name="Yoshino T."/>
            <person name="Taniguchi T."/>
            <person name="Fukuda Y."/>
            <person name="Nemoto M."/>
            <person name="Matsumoto M."/>
            <person name="Wong P.S."/>
            <person name="Aburatani S."/>
            <person name="Fujibuchi W."/>
        </authorList>
    </citation>
    <scope>NUCLEOTIDE SEQUENCE [LARGE SCALE GENOMIC DNA]</scope>
    <source>
        <strain evidence="1 2">JPCC DA0580</strain>
    </source>
</reference>
<keyword evidence="2" id="KW-1185">Reference proteome</keyword>
<comment type="caution">
    <text evidence="1">The sequence shown here is derived from an EMBL/GenBank/DDBJ whole genome shotgun (WGS) entry which is preliminary data.</text>
</comment>
<gene>
    <name evidence="1" type="ORF">FisN_10Hu157</name>
</gene>
<evidence type="ECO:0000313" key="1">
    <source>
        <dbReference type="EMBL" id="GAX18633.1"/>
    </source>
</evidence>
<accession>A0A1Z5JX62</accession>
<name>A0A1Z5JX62_FISSO</name>
<sequence>MPFSGRAKIEHYDDELEIESSARFSVDSRDLRRMGVRLSMIAGLTGTGLDASGSVDNKGRFSLQKFRVVQVVEDPLDDMWIAMRTCDLRSKRGDTILEYRTSGLSVNLDADRDQQKLTVAKEIGPSIIAQSVTTQGDVSVQYTRKLPTGSVIATIQSKDSVHVKWSVGKWITNIYAPIGKDFAKNAKVTLRCSGIDM</sequence>
<evidence type="ECO:0000313" key="2">
    <source>
        <dbReference type="Proteomes" id="UP000198406"/>
    </source>
</evidence>
<dbReference type="EMBL" id="BDSP01000131">
    <property type="protein sequence ID" value="GAX18633.1"/>
    <property type="molecule type" value="Genomic_DNA"/>
</dbReference>
<dbReference type="OrthoDB" id="42739at2759"/>